<name>A0A365YMV2_9MICC</name>
<keyword evidence="1" id="KW-0472">Membrane</keyword>
<evidence type="ECO:0000256" key="1">
    <source>
        <dbReference type="SAM" id="Phobius"/>
    </source>
</evidence>
<feature type="transmembrane region" description="Helical" evidence="1">
    <location>
        <begin position="64"/>
        <end position="88"/>
    </location>
</feature>
<evidence type="ECO:0000313" key="2">
    <source>
        <dbReference type="EMBL" id="RBM04045.1"/>
    </source>
</evidence>
<comment type="caution">
    <text evidence="2">The sequence shown here is derived from an EMBL/GenBank/DDBJ whole genome shotgun (WGS) entry which is preliminary data.</text>
</comment>
<sequence>MSSEQQLENEPDRRANAVWMAGFGIVAMALGVALVMLFTERDSLTAGGRLAVANATRTESLGPLLVSIIAPLLIFCGLALVMSSSLFARKIPGLF</sequence>
<organism evidence="2 3">
    <name type="scientific">Glutamicibacter soli</name>
    <dbReference type="NCBI Taxonomy" id="453836"/>
    <lineage>
        <taxon>Bacteria</taxon>
        <taxon>Bacillati</taxon>
        <taxon>Actinomycetota</taxon>
        <taxon>Actinomycetes</taxon>
        <taxon>Micrococcales</taxon>
        <taxon>Micrococcaceae</taxon>
        <taxon>Glutamicibacter</taxon>
    </lineage>
</organism>
<dbReference type="RefSeq" id="WP_113606389.1">
    <property type="nucleotide sequence ID" value="NZ_POAF01000001.1"/>
</dbReference>
<dbReference type="AlphaFoldDB" id="A0A365YMV2"/>
<gene>
    <name evidence="2" type="ORF">C1H84_01750</name>
</gene>
<protein>
    <submittedName>
        <fullName evidence="2">Uncharacterized protein</fullName>
    </submittedName>
</protein>
<dbReference type="Proteomes" id="UP000252167">
    <property type="component" value="Unassembled WGS sequence"/>
</dbReference>
<reference evidence="2 3" key="1">
    <citation type="submission" date="2018-01" db="EMBL/GenBank/DDBJ databases">
        <title>Glutamicibacter soli strain NHPC-3 Whole genome sequence and assembly.</title>
        <authorList>
            <person name="Choudhury P."/>
            <person name="Gupta D."/>
            <person name="Sengupta K."/>
            <person name="Jawed A."/>
            <person name="Sultana N."/>
            <person name="Saha P."/>
        </authorList>
    </citation>
    <scope>NUCLEOTIDE SEQUENCE [LARGE SCALE GENOMIC DNA]</scope>
    <source>
        <strain evidence="2 3">NHPC-3</strain>
    </source>
</reference>
<keyword evidence="1" id="KW-0812">Transmembrane</keyword>
<proteinExistence type="predicted"/>
<accession>A0A365YMV2</accession>
<keyword evidence="3" id="KW-1185">Reference proteome</keyword>
<keyword evidence="1" id="KW-1133">Transmembrane helix</keyword>
<feature type="transmembrane region" description="Helical" evidence="1">
    <location>
        <begin position="17"/>
        <end position="38"/>
    </location>
</feature>
<dbReference type="EMBL" id="POAF01000001">
    <property type="protein sequence ID" value="RBM04045.1"/>
    <property type="molecule type" value="Genomic_DNA"/>
</dbReference>
<evidence type="ECO:0000313" key="3">
    <source>
        <dbReference type="Proteomes" id="UP000252167"/>
    </source>
</evidence>